<reference evidence="4" key="1">
    <citation type="journal article" date="2019" name="Toxins">
        <title>Detection of Abrin-Like and Prepropulchellin-Like Toxin Genes and Transcripts Using Whole Genome Sequencing and Full-Length Transcript Sequencing of Abrus precatorius.</title>
        <authorList>
            <person name="Hovde B.T."/>
            <person name="Daligault H.E."/>
            <person name="Hanschen E.R."/>
            <person name="Kunde Y.A."/>
            <person name="Johnson M.B."/>
            <person name="Starkenburg S.R."/>
            <person name="Johnson S.L."/>
        </authorList>
    </citation>
    <scope>NUCLEOTIDE SEQUENCE [LARGE SCALE GENOMIC DNA]</scope>
</reference>
<gene>
    <name evidence="5" type="primary">LOC113866743</name>
</gene>
<evidence type="ECO:0000256" key="3">
    <source>
        <dbReference type="PROSITE-ProRule" id="PRU00708"/>
    </source>
</evidence>
<dbReference type="Pfam" id="PF13812">
    <property type="entry name" value="PPR_3"/>
    <property type="match status" value="1"/>
</dbReference>
<dbReference type="OrthoDB" id="1934535at2759"/>
<name>A0A8B8LN54_ABRPR</name>
<accession>A0A8B8LN54</accession>
<dbReference type="SUPFAM" id="SSF81901">
    <property type="entry name" value="HCP-like"/>
    <property type="match status" value="1"/>
</dbReference>
<keyword evidence="2" id="KW-0677">Repeat</keyword>
<feature type="repeat" description="PPR" evidence="3">
    <location>
        <begin position="164"/>
        <end position="198"/>
    </location>
</feature>
<dbReference type="KEGG" id="aprc:113866743"/>
<dbReference type="PROSITE" id="PS51375">
    <property type="entry name" value="PPR"/>
    <property type="match status" value="3"/>
</dbReference>
<dbReference type="GeneID" id="113866743"/>
<evidence type="ECO:0000313" key="4">
    <source>
        <dbReference type="Proteomes" id="UP000694853"/>
    </source>
</evidence>
<sequence>MKMLGLRFVDSVSLTPSIPKFLNFHPARFYSQSQPTFIHYLNDAVASFNRILKMRPKLHITEFNKILVSLVKMKNYPIAISLSQKLGFVGIMPTLATFNILINCCCQMHQITFAFSILSKTLKMGYQHDTRTFNTLMNGMCISGKVKEALYFHDNVVAQGFELNQASYGILINGLCKVGERRIALQLLRKIEGHSINPDRISADVITYTSLIYGFCVVGRLKEAIDLFKEMALQDINPNLMKETMYSTIWFHRCCQMAVMVPNGGIYGSICALFDKDENDKAEKLLRQMIDGGLWKD</sequence>
<feature type="repeat" description="PPR" evidence="3">
    <location>
        <begin position="129"/>
        <end position="163"/>
    </location>
</feature>
<evidence type="ECO:0000313" key="5">
    <source>
        <dbReference type="RefSeq" id="XP_027357347.1"/>
    </source>
</evidence>
<evidence type="ECO:0000256" key="1">
    <source>
        <dbReference type="ARBA" id="ARBA00007626"/>
    </source>
</evidence>
<dbReference type="InterPro" id="IPR002885">
    <property type="entry name" value="PPR_rpt"/>
</dbReference>
<dbReference type="Pfam" id="PF12854">
    <property type="entry name" value="PPR_1"/>
    <property type="match status" value="1"/>
</dbReference>
<comment type="similarity">
    <text evidence="1">Belongs to the PPR family. P subfamily.</text>
</comment>
<dbReference type="AlphaFoldDB" id="A0A8B8LN54"/>
<protein>
    <submittedName>
        <fullName evidence="5">Pentatricopeptide repeat-containing protein At1g62680, mitochondrial-like</fullName>
    </submittedName>
</protein>
<dbReference type="RefSeq" id="XP_027357347.1">
    <property type="nucleotide sequence ID" value="XM_027501546.1"/>
</dbReference>
<dbReference type="PANTHER" id="PTHR47941">
    <property type="entry name" value="PENTATRICOPEPTIDE REPEAT-CONTAINING PROTEIN 3, MITOCHONDRIAL"/>
    <property type="match status" value="1"/>
</dbReference>
<evidence type="ECO:0000256" key="2">
    <source>
        <dbReference type="ARBA" id="ARBA00022737"/>
    </source>
</evidence>
<dbReference type="Gene3D" id="1.25.40.10">
    <property type="entry name" value="Tetratricopeptide repeat domain"/>
    <property type="match status" value="2"/>
</dbReference>
<dbReference type="Pfam" id="PF13041">
    <property type="entry name" value="PPR_2"/>
    <property type="match status" value="1"/>
</dbReference>
<keyword evidence="4" id="KW-1185">Reference proteome</keyword>
<dbReference type="NCBIfam" id="TIGR00756">
    <property type="entry name" value="PPR"/>
    <property type="match status" value="4"/>
</dbReference>
<reference evidence="5" key="2">
    <citation type="submission" date="2025-08" db="UniProtKB">
        <authorList>
            <consortium name="RefSeq"/>
        </authorList>
    </citation>
    <scope>IDENTIFICATION</scope>
    <source>
        <tissue evidence="5">Young leaves</tissue>
    </source>
</reference>
<feature type="repeat" description="PPR" evidence="3">
    <location>
        <begin position="204"/>
        <end position="238"/>
    </location>
</feature>
<dbReference type="Proteomes" id="UP000694853">
    <property type="component" value="Unplaced"/>
</dbReference>
<dbReference type="InterPro" id="IPR011990">
    <property type="entry name" value="TPR-like_helical_dom_sf"/>
</dbReference>
<organism evidence="4 5">
    <name type="scientific">Abrus precatorius</name>
    <name type="common">Indian licorice</name>
    <name type="synonym">Glycine abrus</name>
    <dbReference type="NCBI Taxonomy" id="3816"/>
    <lineage>
        <taxon>Eukaryota</taxon>
        <taxon>Viridiplantae</taxon>
        <taxon>Streptophyta</taxon>
        <taxon>Embryophyta</taxon>
        <taxon>Tracheophyta</taxon>
        <taxon>Spermatophyta</taxon>
        <taxon>Magnoliopsida</taxon>
        <taxon>eudicotyledons</taxon>
        <taxon>Gunneridae</taxon>
        <taxon>Pentapetalae</taxon>
        <taxon>rosids</taxon>
        <taxon>fabids</taxon>
        <taxon>Fabales</taxon>
        <taxon>Fabaceae</taxon>
        <taxon>Papilionoideae</taxon>
        <taxon>50 kb inversion clade</taxon>
        <taxon>NPAAA clade</taxon>
        <taxon>indigoferoid/millettioid clade</taxon>
        <taxon>Abreae</taxon>
        <taxon>Abrus</taxon>
    </lineage>
</organism>
<proteinExistence type="inferred from homology"/>